<dbReference type="SUPFAM" id="SSF54236">
    <property type="entry name" value="Ubiquitin-like"/>
    <property type="match status" value="1"/>
</dbReference>
<dbReference type="InterPro" id="IPR049256">
    <property type="entry name" value="Get5_C"/>
</dbReference>
<evidence type="ECO:0000313" key="4">
    <source>
        <dbReference type="Proteomes" id="UP000078237"/>
    </source>
</evidence>
<protein>
    <recommendedName>
        <fullName evidence="2">Ubiquitin-like domain-containing protein</fullName>
    </recommendedName>
</protein>
<dbReference type="Pfam" id="PF17183">
    <property type="entry name" value="Get5_C"/>
    <property type="match status" value="1"/>
</dbReference>
<feature type="compositionally biased region" description="Low complexity" evidence="1">
    <location>
        <begin position="47"/>
        <end position="62"/>
    </location>
</feature>
<dbReference type="OrthoDB" id="5366541at2759"/>
<keyword evidence="4" id="KW-1185">Reference proteome</keyword>
<comment type="caution">
    <text evidence="3">The sequence shown here is derived from an EMBL/GenBank/DDBJ whole genome shotgun (WGS) entry which is preliminary data.</text>
</comment>
<dbReference type="PROSITE" id="PS50053">
    <property type="entry name" value="UBIQUITIN_2"/>
    <property type="match status" value="1"/>
</dbReference>
<evidence type="ECO:0000259" key="2">
    <source>
        <dbReference type="PROSITE" id="PS50053"/>
    </source>
</evidence>
<dbReference type="InterPro" id="IPR024737">
    <property type="entry name" value="Get5_N"/>
</dbReference>
<proteinExistence type="predicted"/>
<dbReference type="InterPro" id="IPR029071">
    <property type="entry name" value="Ubiquitin-like_domsf"/>
</dbReference>
<dbReference type="Gene3D" id="1.10.286.70">
    <property type="entry name" value="Get5 dimerization domain"/>
    <property type="match status" value="1"/>
</dbReference>
<sequence length="242" mass="25268">MATELAFAKSFLSLLDSKLPKITADHVEDPRNYPASTPYILPRHPSQKPFSKPAPSSSSLSPGGSGGGRGAPRNPGAERAIWVTVRALRSGPGGGAPLELSFAAPAGPGTSVLELKEHVARETGLAVDKVKLLLAKKPVGDSKILKEILPPPSAGEEETTKVEFSLMVLGGAVPTLLAKNKEEDGGKKESGVGSVAQGLSGRAVLETDEFWGDLGGFLQQRIRDEGVAGEVAEVFKGAWKGR</sequence>
<evidence type="ECO:0000313" key="3">
    <source>
        <dbReference type="EMBL" id="KXX81234.1"/>
    </source>
</evidence>
<gene>
    <name evidence="3" type="ORF">MMYC01_201387</name>
</gene>
<feature type="domain" description="Ubiquitin-like" evidence="2">
    <location>
        <begin position="81"/>
        <end position="171"/>
    </location>
</feature>
<reference evidence="3 4" key="1">
    <citation type="journal article" date="2016" name="Genome Announc.">
        <title>Genome Sequence of Madurella mycetomatis mm55, Isolated from a Human Mycetoma Case in Sudan.</title>
        <authorList>
            <person name="Smit S."/>
            <person name="Derks M.F."/>
            <person name="Bervoets S."/>
            <person name="Fahal A."/>
            <person name="van Leeuwen W."/>
            <person name="van Belkum A."/>
            <person name="van de Sande W.W."/>
        </authorList>
    </citation>
    <scope>NUCLEOTIDE SEQUENCE [LARGE SCALE GENOMIC DNA]</scope>
    <source>
        <strain evidence="4">mm55</strain>
    </source>
</reference>
<accession>A0A175WE98</accession>
<dbReference type="VEuPathDB" id="FungiDB:MMYC01_201387"/>
<evidence type="ECO:0000256" key="1">
    <source>
        <dbReference type="SAM" id="MobiDB-lite"/>
    </source>
</evidence>
<feature type="region of interest" description="Disordered" evidence="1">
    <location>
        <begin position="23"/>
        <end position="75"/>
    </location>
</feature>
<organism evidence="3 4">
    <name type="scientific">Madurella mycetomatis</name>
    <dbReference type="NCBI Taxonomy" id="100816"/>
    <lineage>
        <taxon>Eukaryota</taxon>
        <taxon>Fungi</taxon>
        <taxon>Dikarya</taxon>
        <taxon>Ascomycota</taxon>
        <taxon>Pezizomycotina</taxon>
        <taxon>Sordariomycetes</taxon>
        <taxon>Sordariomycetidae</taxon>
        <taxon>Sordariales</taxon>
        <taxon>Sordariales incertae sedis</taxon>
        <taxon>Madurella</taxon>
    </lineage>
</organism>
<name>A0A175WE98_9PEZI</name>
<dbReference type="Pfam" id="PF12754">
    <property type="entry name" value="Get5_N"/>
    <property type="match status" value="1"/>
</dbReference>
<dbReference type="EMBL" id="LCTW02000040">
    <property type="protein sequence ID" value="KXX81234.1"/>
    <property type="molecule type" value="Genomic_DNA"/>
</dbReference>
<dbReference type="InterPro" id="IPR000626">
    <property type="entry name" value="Ubiquitin-like_dom"/>
</dbReference>
<dbReference type="AlphaFoldDB" id="A0A175WE98"/>
<dbReference type="Proteomes" id="UP000078237">
    <property type="component" value="Unassembled WGS sequence"/>
</dbReference>